<dbReference type="Proteomes" id="UP000322667">
    <property type="component" value="Chromosome D06"/>
</dbReference>
<proteinExistence type="predicted"/>
<gene>
    <name evidence="6" type="ORF">ES332_D06G189300v1</name>
</gene>
<keyword evidence="7" id="KW-1185">Reference proteome</keyword>
<reference evidence="6 7" key="1">
    <citation type="submission" date="2019-07" db="EMBL/GenBank/DDBJ databases">
        <title>WGS assembly of Gossypium tomentosum.</title>
        <authorList>
            <person name="Chen Z.J."/>
            <person name="Sreedasyam A."/>
            <person name="Ando A."/>
            <person name="Song Q."/>
            <person name="De L."/>
            <person name="Hulse-Kemp A."/>
            <person name="Ding M."/>
            <person name="Ye W."/>
            <person name="Kirkbride R."/>
            <person name="Jenkins J."/>
            <person name="Plott C."/>
            <person name="Lovell J."/>
            <person name="Lin Y.-M."/>
            <person name="Vaughn R."/>
            <person name="Liu B."/>
            <person name="Li W."/>
            <person name="Simpson S."/>
            <person name="Scheffler B."/>
            <person name="Saski C."/>
            <person name="Grover C."/>
            <person name="Hu G."/>
            <person name="Conover J."/>
            <person name="Carlson J."/>
            <person name="Shu S."/>
            <person name="Boston L."/>
            <person name="Williams M."/>
            <person name="Peterson D."/>
            <person name="Mcgee K."/>
            <person name="Jones D."/>
            <person name="Wendel J."/>
            <person name="Stelly D."/>
            <person name="Grimwood J."/>
            <person name="Schmutz J."/>
        </authorList>
    </citation>
    <scope>NUCLEOTIDE SEQUENCE [LARGE SCALE GENOMIC DNA]</scope>
    <source>
        <strain evidence="6">7179.01</strain>
    </source>
</reference>
<dbReference type="PANTHER" id="PTHR33248">
    <property type="entry name" value="ZINC ION-BINDING PROTEIN"/>
    <property type="match status" value="1"/>
</dbReference>
<dbReference type="PROSITE" id="PS51999">
    <property type="entry name" value="ZF_GRF"/>
    <property type="match status" value="1"/>
</dbReference>
<name>A0A5D2KLD1_GOSTO</name>
<feature type="domain" description="GRF-type" evidence="5">
    <location>
        <begin position="24"/>
        <end position="68"/>
    </location>
</feature>
<sequence length="94" mass="11205">MGFKCQLGCPARRRIDTPTSILVCYFGCPTILRTSWSNENLGRRFSKCQNYGNRRRRCCHFFYWFDQPMAPHAKVVLVGLLRKVRNFENEKRKE</sequence>
<evidence type="ECO:0000313" key="7">
    <source>
        <dbReference type="Proteomes" id="UP000322667"/>
    </source>
</evidence>
<evidence type="ECO:0000313" key="6">
    <source>
        <dbReference type="EMBL" id="TYH67465.1"/>
    </source>
</evidence>
<keyword evidence="3" id="KW-0862">Zinc</keyword>
<evidence type="ECO:0000256" key="4">
    <source>
        <dbReference type="PROSITE-ProRule" id="PRU01343"/>
    </source>
</evidence>
<protein>
    <recommendedName>
        <fullName evidence="5">GRF-type domain-containing protein</fullName>
    </recommendedName>
</protein>
<evidence type="ECO:0000259" key="5">
    <source>
        <dbReference type="PROSITE" id="PS51999"/>
    </source>
</evidence>
<evidence type="ECO:0000256" key="1">
    <source>
        <dbReference type="ARBA" id="ARBA00022723"/>
    </source>
</evidence>
<dbReference type="GO" id="GO:0008270">
    <property type="term" value="F:zinc ion binding"/>
    <property type="evidence" value="ECO:0007669"/>
    <property type="project" value="UniProtKB-KW"/>
</dbReference>
<keyword evidence="1" id="KW-0479">Metal-binding</keyword>
<keyword evidence="2 4" id="KW-0863">Zinc-finger</keyword>
<dbReference type="InterPro" id="IPR010666">
    <property type="entry name" value="Znf_GRF"/>
</dbReference>
<dbReference type="EMBL" id="CM017628">
    <property type="protein sequence ID" value="TYH67465.1"/>
    <property type="molecule type" value="Genomic_DNA"/>
</dbReference>
<accession>A0A5D2KLD1</accession>
<dbReference type="AlphaFoldDB" id="A0A5D2KLD1"/>
<evidence type="ECO:0000256" key="2">
    <source>
        <dbReference type="ARBA" id="ARBA00022771"/>
    </source>
</evidence>
<organism evidence="6 7">
    <name type="scientific">Gossypium tomentosum</name>
    <name type="common">Hawaiian cotton</name>
    <name type="synonym">Gossypium sandvicense</name>
    <dbReference type="NCBI Taxonomy" id="34277"/>
    <lineage>
        <taxon>Eukaryota</taxon>
        <taxon>Viridiplantae</taxon>
        <taxon>Streptophyta</taxon>
        <taxon>Embryophyta</taxon>
        <taxon>Tracheophyta</taxon>
        <taxon>Spermatophyta</taxon>
        <taxon>Magnoliopsida</taxon>
        <taxon>eudicotyledons</taxon>
        <taxon>Gunneridae</taxon>
        <taxon>Pentapetalae</taxon>
        <taxon>rosids</taxon>
        <taxon>malvids</taxon>
        <taxon>Malvales</taxon>
        <taxon>Malvaceae</taxon>
        <taxon>Malvoideae</taxon>
        <taxon>Gossypium</taxon>
    </lineage>
</organism>
<evidence type="ECO:0000256" key="3">
    <source>
        <dbReference type="ARBA" id="ARBA00022833"/>
    </source>
</evidence>